<dbReference type="EMBL" id="JAUEIR010000009">
    <property type="protein sequence ID" value="MDN0070109.1"/>
    <property type="molecule type" value="Genomic_DNA"/>
</dbReference>
<dbReference type="InterPro" id="IPR012381">
    <property type="entry name" value="EutP_PduV"/>
</dbReference>
<dbReference type="NCBIfam" id="TIGR02528">
    <property type="entry name" value="EutP"/>
    <property type="match status" value="1"/>
</dbReference>
<dbReference type="CDD" id="cd00882">
    <property type="entry name" value="Ras_like_GTPase"/>
    <property type="match status" value="1"/>
</dbReference>
<dbReference type="Proteomes" id="UP001168505">
    <property type="component" value="Unassembled WGS sequence"/>
</dbReference>
<dbReference type="PANTHER" id="PTHR40453:SF1">
    <property type="entry name" value="PROTEIN YOEF"/>
    <property type="match status" value="1"/>
</dbReference>
<name>A0A921IQ16_9ACTN</name>
<evidence type="ECO:0000313" key="4">
    <source>
        <dbReference type="EMBL" id="MDN0070109.1"/>
    </source>
</evidence>
<proteinExistence type="inferred from homology"/>
<dbReference type="PIRSF" id="PIRSF036409">
    <property type="entry name" value="EutP_PduV"/>
    <property type="match status" value="1"/>
</dbReference>
<evidence type="ECO:0000256" key="1">
    <source>
        <dbReference type="PIRNR" id="PIRNR036409"/>
    </source>
</evidence>
<dbReference type="GO" id="GO:0006576">
    <property type="term" value="P:biogenic amine metabolic process"/>
    <property type="evidence" value="ECO:0007669"/>
    <property type="project" value="InterPro"/>
</dbReference>
<dbReference type="SUPFAM" id="SSF52540">
    <property type="entry name" value="P-loop containing nucleoside triphosphate hydrolases"/>
    <property type="match status" value="1"/>
</dbReference>
<organism evidence="2 5">
    <name type="scientific">Collinsella ihumii</name>
    <dbReference type="NCBI Taxonomy" id="1720204"/>
    <lineage>
        <taxon>Bacteria</taxon>
        <taxon>Bacillati</taxon>
        <taxon>Actinomycetota</taxon>
        <taxon>Coriobacteriia</taxon>
        <taxon>Coriobacteriales</taxon>
        <taxon>Coriobacteriaceae</taxon>
        <taxon>Collinsella</taxon>
    </lineage>
</organism>
<evidence type="ECO:0000313" key="6">
    <source>
        <dbReference type="Proteomes" id="UP001168435"/>
    </source>
</evidence>
<dbReference type="Gene3D" id="3.40.50.300">
    <property type="entry name" value="P-loop containing nucleotide triphosphate hydrolases"/>
    <property type="match status" value="1"/>
</dbReference>
<reference evidence="2" key="1">
    <citation type="journal article" date="2021" name="PeerJ">
        <title>Extensive microbial diversity within the chicken gut microbiome revealed by metagenomics and culture.</title>
        <authorList>
            <person name="Gilroy R."/>
            <person name="Ravi A."/>
            <person name="Getino M."/>
            <person name="Pursley I."/>
            <person name="Horton D.L."/>
            <person name="Alikhan N.F."/>
            <person name="Baker D."/>
            <person name="Gharbi K."/>
            <person name="Hall N."/>
            <person name="Watson M."/>
            <person name="Adriaenssens E.M."/>
            <person name="Foster-Nyarko E."/>
            <person name="Jarju S."/>
            <person name="Secka A."/>
            <person name="Antonio M."/>
            <person name="Oren A."/>
            <person name="Chaudhuri R.R."/>
            <person name="La Ragione R."/>
            <person name="Hildebrand F."/>
            <person name="Pallen M.J."/>
        </authorList>
    </citation>
    <scope>NUCLEOTIDE SEQUENCE</scope>
    <source>
        <strain evidence="2">ChiGjej2B2-7701</strain>
    </source>
</reference>
<sequence length="146" mass="15893">MKTIMLVGKTGAGKTSFTQAMQGEDLVYKKTQAVNIVNNAIDTPGEFVENRALYRALITSGADAEVIVLVQDCTDDTCMFAPGFATMFGKPTVGLVSKVDIAENDEAIEQAREKLELAGCDRIFYISNKDRRGVDDVKAYIGLSEE</sequence>
<dbReference type="Proteomes" id="UP001168435">
    <property type="component" value="Unassembled WGS sequence"/>
</dbReference>
<comment type="caution">
    <text evidence="2">The sequence shown here is derived from an EMBL/GenBank/DDBJ whole genome shotgun (WGS) entry which is preliminary data.</text>
</comment>
<reference evidence="3" key="3">
    <citation type="submission" date="2023-06" db="EMBL/GenBank/DDBJ databases">
        <authorList>
            <person name="Zeman M."/>
            <person name="Kubasova T."/>
            <person name="Jahodarova E."/>
            <person name="Nykrynova M."/>
            <person name="Rychlik I."/>
        </authorList>
    </citation>
    <scope>NUCLEOTIDE SEQUENCE</scope>
    <source>
        <strain evidence="4">15_COKtk</strain>
        <strain evidence="3">176_SSukc20</strain>
    </source>
</reference>
<dbReference type="InterPro" id="IPR027417">
    <property type="entry name" value="P-loop_NTPase"/>
</dbReference>
<dbReference type="EMBL" id="DYVF01000039">
    <property type="protein sequence ID" value="HJG30861.1"/>
    <property type="molecule type" value="Genomic_DNA"/>
</dbReference>
<reference evidence="2" key="2">
    <citation type="submission" date="2021-09" db="EMBL/GenBank/DDBJ databases">
        <authorList>
            <person name="Gilroy R."/>
        </authorList>
    </citation>
    <scope>NUCLEOTIDE SEQUENCE</scope>
    <source>
        <strain evidence="2">ChiGjej2B2-7701</strain>
    </source>
</reference>
<evidence type="ECO:0000313" key="2">
    <source>
        <dbReference type="EMBL" id="HJG30861.1"/>
    </source>
</evidence>
<gene>
    <name evidence="3" type="primary">eutP</name>
    <name evidence="2" type="ORF">K8U80_05640</name>
    <name evidence="3" type="ORF">QVN30_04465</name>
    <name evidence="4" type="ORF">QVN40_10435</name>
</gene>
<reference evidence="3" key="4">
    <citation type="submission" date="2024-05" db="EMBL/GenBank/DDBJ databases">
        <title>Identification and characterization of horizontal gene transfer across gut microbiota members of farm animals based on homology search.</title>
        <authorList>
            <person name="Schwarzerova J."/>
            <person name="Nykrynova M."/>
            <person name="Jureckova K."/>
            <person name="Cejkova D."/>
            <person name="Rychlik I."/>
        </authorList>
    </citation>
    <scope>NUCLEOTIDE SEQUENCE</scope>
    <source>
        <strain evidence="4">15_COKtk</strain>
        <strain evidence="3">176_SSukc20</strain>
    </source>
</reference>
<dbReference type="EMBL" id="JAUEIQ010000003">
    <property type="protein sequence ID" value="MDN0063557.1"/>
    <property type="molecule type" value="Genomic_DNA"/>
</dbReference>
<dbReference type="PANTHER" id="PTHR40453">
    <property type="entry name" value="PROTEIN YOEF"/>
    <property type="match status" value="1"/>
</dbReference>
<dbReference type="Pfam" id="PF10662">
    <property type="entry name" value="PduV-EutP"/>
    <property type="match status" value="1"/>
</dbReference>
<evidence type="ECO:0000313" key="5">
    <source>
        <dbReference type="Proteomes" id="UP000746751"/>
    </source>
</evidence>
<dbReference type="AlphaFoldDB" id="A0A921IQ16"/>
<keyword evidence="6" id="KW-1185">Reference proteome</keyword>
<accession>A0A921IQ16</accession>
<dbReference type="GO" id="GO:0005524">
    <property type="term" value="F:ATP binding"/>
    <property type="evidence" value="ECO:0007669"/>
    <property type="project" value="UniProtKB-UniRule"/>
</dbReference>
<keyword evidence="1" id="KW-0547">Nucleotide-binding</keyword>
<dbReference type="RefSeq" id="WP_204564788.1">
    <property type="nucleotide sequence ID" value="NZ_JAUEIQ010000003.1"/>
</dbReference>
<comment type="similarity">
    <text evidence="1">Belongs to the EutP/PduV family.</text>
</comment>
<evidence type="ECO:0000313" key="3">
    <source>
        <dbReference type="EMBL" id="MDN0063557.1"/>
    </source>
</evidence>
<dbReference type="Proteomes" id="UP000746751">
    <property type="component" value="Unassembled WGS sequence"/>
</dbReference>
<protein>
    <submittedName>
        <fullName evidence="2">EutP/PduV family microcompartment system protein</fullName>
    </submittedName>
</protein>